<accession>H6L7X8</accession>
<evidence type="ECO:0000256" key="8">
    <source>
        <dbReference type="ARBA" id="ARBA00023136"/>
    </source>
</evidence>
<dbReference type="GO" id="GO:0015105">
    <property type="term" value="F:arsenite transmembrane transporter activity"/>
    <property type="evidence" value="ECO:0007669"/>
    <property type="project" value="TreeGrafter"/>
</dbReference>
<keyword evidence="12" id="KW-1185">Reference proteome</keyword>
<dbReference type="NCBIfam" id="TIGR00832">
    <property type="entry name" value="acr3"/>
    <property type="match status" value="1"/>
</dbReference>
<organism evidence="11 12">
    <name type="scientific">Saprospira grandis (strain Lewin)</name>
    <dbReference type="NCBI Taxonomy" id="984262"/>
    <lineage>
        <taxon>Bacteria</taxon>
        <taxon>Pseudomonadati</taxon>
        <taxon>Bacteroidota</taxon>
        <taxon>Saprospiria</taxon>
        <taxon>Saprospirales</taxon>
        <taxon>Saprospiraceae</taxon>
        <taxon>Saprospira</taxon>
    </lineage>
</organism>
<keyword evidence="5 9" id="KW-0812">Transmembrane</keyword>
<dbReference type="InterPro" id="IPR004706">
    <property type="entry name" value="Arsenical-R_Acr3"/>
</dbReference>
<feature type="transmembrane region" description="Helical" evidence="10">
    <location>
        <begin position="74"/>
        <end position="98"/>
    </location>
</feature>
<evidence type="ECO:0000256" key="9">
    <source>
        <dbReference type="PIRNR" id="PIRNR005508"/>
    </source>
</evidence>
<evidence type="ECO:0000313" key="12">
    <source>
        <dbReference type="Proteomes" id="UP000007519"/>
    </source>
</evidence>
<evidence type="ECO:0000256" key="5">
    <source>
        <dbReference type="ARBA" id="ARBA00022692"/>
    </source>
</evidence>
<keyword evidence="7 9" id="KW-1133">Transmembrane helix</keyword>
<evidence type="ECO:0000256" key="1">
    <source>
        <dbReference type="ARBA" id="ARBA00004651"/>
    </source>
</evidence>
<dbReference type="GO" id="GO:0005886">
    <property type="term" value="C:plasma membrane"/>
    <property type="evidence" value="ECO:0007669"/>
    <property type="project" value="UniProtKB-SubCell"/>
</dbReference>
<evidence type="ECO:0000256" key="4">
    <source>
        <dbReference type="ARBA" id="ARBA00022475"/>
    </source>
</evidence>
<dbReference type="FunFam" id="1.20.1530.20:FF:000009">
    <property type="entry name" value="Arsenite transporter, ACR3 family"/>
    <property type="match status" value="1"/>
</dbReference>
<evidence type="ECO:0000256" key="2">
    <source>
        <dbReference type="ARBA" id="ARBA00010110"/>
    </source>
</evidence>
<feature type="transmembrane region" description="Helical" evidence="10">
    <location>
        <begin position="104"/>
        <end position="123"/>
    </location>
</feature>
<reference evidence="11 12" key="1">
    <citation type="journal article" date="2012" name="Stand. Genomic Sci.">
        <title>Complete genome sequencing and analysis of Saprospira grandis str. Lewin, a predatory marine bacterium.</title>
        <authorList>
            <person name="Saw J.H."/>
            <person name="Yuryev A."/>
            <person name="Kanbe M."/>
            <person name="Hou S."/>
            <person name="Young A.G."/>
            <person name="Aizawa S."/>
            <person name="Alam M."/>
        </authorList>
    </citation>
    <scope>NUCLEOTIDE SEQUENCE [LARGE SCALE GENOMIC DNA]</scope>
    <source>
        <strain evidence="11 12">Lewin</strain>
    </source>
</reference>
<feature type="transmembrane region" description="Helical" evidence="10">
    <location>
        <begin position="248"/>
        <end position="269"/>
    </location>
</feature>
<dbReference type="PANTHER" id="PTHR43057:SF1">
    <property type="entry name" value="ARSENICAL-RESISTANCE PROTEIN 3"/>
    <property type="match status" value="1"/>
</dbReference>
<dbReference type="RefSeq" id="WP_015691835.1">
    <property type="nucleotide sequence ID" value="NC_016940.1"/>
</dbReference>
<evidence type="ECO:0000256" key="3">
    <source>
        <dbReference type="ARBA" id="ARBA00022448"/>
    </source>
</evidence>
<evidence type="ECO:0000256" key="7">
    <source>
        <dbReference type="ARBA" id="ARBA00022989"/>
    </source>
</evidence>
<dbReference type="PANTHER" id="PTHR43057">
    <property type="entry name" value="ARSENITE EFFLUX TRANSPORTER"/>
    <property type="match status" value="1"/>
</dbReference>
<dbReference type="GO" id="GO:0015104">
    <property type="term" value="F:antimonite transmembrane transporter activity"/>
    <property type="evidence" value="ECO:0007669"/>
    <property type="project" value="TreeGrafter"/>
</dbReference>
<keyword evidence="6" id="KW-0059">Arsenical resistance</keyword>
<dbReference type="Pfam" id="PF01758">
    <property type="entry name" value="SBF"/>
    <property type="match status" value="1"/>
</dbReference>
<dbReference type="InterPro" id="IPR002657">
    <property type="entry name" value="BilAc:Na_symport/Acr3"/>
</dbReference>
<feature type="transmembrane region" description="Helical" evidence="10">
    <location>
        <begin position="7"/>
        <end position="26"/>
    </location>
</feature>
<dbReference type="InterPro" id="IPR038770">
    <property type="entry name" value="Na+/solute_symporter_sf"/>
</dbReference>
<name>H6L7X8_SAPGL</name>
<feature type="transmembrane region" description="Helical" evidence="10">
    <location>
        <begin position="308"/>
        <end position="332"/>
    </location>
</feature>
<dbReference type="PIRSF" id="PIRSF005508">
    <property type="entry name" value="Acr3"/>
    <property type="match status" value="1"/>
</dbReference>
<feature type="transmembrane region" description="Helical" evidence="10">
    <location>
        <begin position="41"/>
        <end position="62"/>
    </location>
</feature>
<dbReference type="EMBL" id="CP002831">
    <property type="protein sequence ID" value="AFC24199.1"/>
    <property type="molecule type" value="Genomic_DNA"/>
</dbReference>
<evidence type="ECO:0000256" key="6">
    <source>
        <dbReference type="ARBA" id="ARBA00022849"/>
    </source>
</evidence>
<feature type="transmembrane region" description="Helical" evidence="10">
    <location>
        <begin position="221"/>
        <end position="242"/>
    </location>
</feature>
<dbReference type="Gene3D" id="1.20.1530.20">
    <property type="match status" value="1"/>
</dbReference>
<feature type="transmembrane region" description="Helical" evidence="10">
    <location>
        <begin position="281"/>
        <end position="302"/>
    </location>
</feature>
<feature type="transmembrane region" description="Helical" evidence="10">
    <location>
        <begin position="178"/>
        <end position="200"/>
    </location>
</feature>
<dbReference type="KEGG" id="sgn:SGRA_1464"/>
<dbReference type="STRING" id="984262.SGRA_1464"/>
<sequence>MKYLDKYLTVWIFMAMLLGLLLGKFIPNWGEILASWEYQEVNIPLAIGLILMMYPPLAKVDYRLLPALLKNTKVLGLSLVLNWIIGPFLMFGLAVLFFADQPMYMTGLILIGLARCIAMVLVWNDLAKGNKEYAAALVALNSLFQLLAYGAYALFFINYLPAWLGIELDEIPEIPFHYLLKTVGIYLGIPLALGGLSRFLGQKYWGKTNYEQKFLPKIGPLTLLFLLFTIVLMFSLKADIIIELPLQVLHLALPLSLYFVLMFLLGFFISRWQKVPYDQNVAISFTAAGNNFELAIVVAIALFGLDSIAAFVAVVGPLIEVPALILLVRLAFYLKGKYYGHL</sequence>
<evidence type="ECO:0000256" key="10">
    <source>
        <dbReference type="SAM" id="Phobius"/>
    </source>
</evidence>
<gene>
    <name evidence="11" type="ordered locus">SGRA_1464</name>
</gene>
<dbReference type="GO" id="GO:0046685">
    <property type="term" value="P:response to arsenic-containing substance"/>
    <property type="evidence" value="ECO:0007669"/>
    <property type="project" value="UniProtKB-KW"/>
</dbReference>
<comment type="subcellular location">
    <subcellularLocation>
        <location evidence="1 9">Cell membrane</location>
        <topology evidence="1 9">Multi-pass membrane protein</topology>
    </subcellularLocation>
</comment>
<dbReference type="OrthoDB" id="9771457at2"/>
<dbReference type="eggNOG" id="COG0798">
    <property type="taxonomic scope" value="Bacteria"/>
</dbReference>
<comment type="similarity">
    <text evidence="2 9">Belongs to the arsenical resistance-3 (ACR3) (TC 2.A.59) family.</text>
</comment>
<dbReference type="Proteomes" id="UP000007519">
    <property type="component" value="Chromosome"/>
</dbReference>
<feature type="transmembrane region" description="Helical" evidence="10">
    <location>
        <begin position="135"/>
        <end position="158"/>
    </location>
</feature>
<keyword evidence="4 9" id="KW-1003">Cell membrane</keyword>
<keyword evidence="8 9" id="KW-0472">Membrane</keyword>
<keyword evidence="3 9" id="KW-0813">Transport</keyword>
<dbReference type="HOGENOM" id="CLU_022869_0_0_10"/>
<proteinExistence type="inferred from homology"/>
<dbReference type="AlphaFoldDB" id="H6L7X8"/>
<evidence type="ECO:0000313" key="11">
    <source>
        <dbReference type="EMBL" id="AFC24199.1"/>
    </source>
</evidence>
<protein>
    <submittedName>
        <fullName evidence="11">Acr3 family arsenite transporter</fullName>
    </submittedName>
</protein>
<dbReference type="GO" id="GO:0015297">
    <property type="term" value="F:antiporter activity"/>
    <property type="evidence" value="ECO:0007669"/>
    <property type="project" value="UniProtKB-UniRule"/>
</dbReference>